<dbReference type="STRING" id="285676.GA0070561_2673"/>
<keyword evidence="2 6" id="KW-0645">Protease</keyword>
<evidence type="ECO:0000256" key="5">
    <source>
        <dbReference type="PIRSR" id="PIRSR615500-1"/>
    </source>
</evidence>
<keyword evidence="3 6" id="KW-0378">Hydrolase</keyword>
<evidence type="ECO:0000259" key="9">
    <source>
        <dbReference type="Pfam" id="PF00082"/>
    </source>
</evidence>
<dbReference type="PROSITE" id="PS00137">
    <property type="entry name" value="SUBTILASE_HIS"/>
    <property type="match status" value="1"/>
</dbReference>
<dbReference type="AlphaFoldDB" id="A0A1C4WFT5"/>
<evidence type="ECO:0000256" key="4">
    <source>
        <dbReference type="ARBA" id="ARBA00022825"/>
    </source>
</evidence>
<dbReference type="InterPro" id="IPR015500">
    <property type="entry name" value="Peptidase_S8_subtilisin-rel"/>
</dbReference>
<keyword evidence="4 6" id="KW-0720">Serine protease</keyword>
<dbReference type="Gene3D" id="3.40.50.200">
    <property type="entry name" value="Peptidase S8/S53 domain"/>
    <property type="match status" value="1"/>
</dbReference>
<protein>
    <submittedName>
        <fullName evidence="10">Serine protease, subtilisin family</fullName>
    </submittedName>
</protein>
<comment type="similarity">
    <text evidence="1 6">Belongs to the peptidase S8 family.</text>
</comment>
<dbReference type="InterPro" id="IPR000209">
    <property type="entry name" value="Peptidase_S8/S53_dom"/>
</dbReference>
<reference evidence="10 11" key="1">
    <citation type="submission" date="2016-06" db="EMBL/GenBank/DDBJ databases">
        <authorList>
            <person name="Kjaerup R.B."/>
            <person name="Dalgaard T.S."/>
            <person name="Juul-Madsen H.R."/>
        </authorList>
    </citation>
    <scope>NUCLEOTIDE SEQUENCE [LARGE SCALE GENOMIC DNA]</scope>
    <source>
        <strain evidence="10 11">DSM 44871</strain>
    </source>
</reference>
<feature type="domain" description="Peptidase S8/S53" evidence="9">
    <location>
        <begin position="222"/>
        <end position="475"/>
    </location>
</feature>
<dbReference type="SUPFAM" id="SSF52743">
    <property type="entry name" value="Subtilisin-like"/>
    <property type="match status" value="1"/>
</dbReference>
<accession>A0A1C4WFT5</accession>
<dbReference type="InterPro" id="IPR050131">
    <property type="entry name" value="Peptidase_S8_subtilisin-like"/>
</dbReference>
<dbReference type="Proteomes" id="UP000198864">
    <property type="component" value="Unassembled WGS sequence"/>
</dbReference>
<evidence type="ECO:0000256" key="2">
    <source>
        <dbReference type="ARBA" id="ARBA00022670"/>
    </source>
</evidence>
<evidence type="ECO:0000256" key="6">
    <source>
        <dbReference type="PROSITE-ProRule" id="PRU01240"/>
    </source>
</evidence>
<evidence type="ECO:0000313" key="11">
    <source>
        <dbReference type="Proteomes" id="UP000198864"/>
    </source>
</evidence>
<evidence type="ECO:0000256" key="8">
    <source>
        <dbReference type="SAM" id="SignalP"/>
    </source>
</evidence>
<dbReference type="PROSITE" id="PS51892">
    <property type="entry name" value="SUBTILASE"/>
    <property type="match status" value="1"/>
</dbReference>
<feature type="active site" description="Charge relay system" evidence="5 6">
    <location>
        <position position="264"/>
    </location>
</feature>
<feature type="active site" description="Charge relay system" evidence="5 6">
    <location>
        <position position="231"/>
    </location>
</feature>
<name>A0A1C4WFT5_9ACTN</name>
<dbReference type="InterPro" id="IPR036852">
    <property type="entry name" value="Peptidase_S8/S53_dom_sf"/>
</dbReference>
<evidence type="ECO:0000256" key="3">
    <source>
        <dbReference type="ARBA" id="ARBA00022801"/>
    </source>
</evidence>
<evidence type="ECO:0000313" key="10">
    <source>
        <dbReference type="EMBL" id="SCE95077.1"/>
    </source>
</evidence>
<dbReference type="CDD" id="cd07487">
    <property type="entry name" value="Peptidases_S8_1"/>
    <property type="match status" value="1"/>
</dbReference>
<dbReference type="PRINTS" id="PR00723">
    <property type="entry name" value="SUBTILISIN"/>
</dbReference>
<feature type="chain" id="PRO_5008706858" evidence="8">
    <location>
        <begin position="29"/>
        <end position="1113"/>
    </location>
</feature>
<dbReference type="Pfam" id="PF00082">
    <property type="entry name" value="Peptidase_S8"/>
    <property type="match status" value="1"/>
</dbReference>
<dbReference type="PROSITE" id="PS00138">
    <property type="entry name" value="SUBTILASE_SER"/>
    <property type="match status" value="1"/>
</dbReference>
<dbReference type="PANTHER" id="PTHR43806">
    <property type="entry name" value="PEPTIDASE S8"/>
    <property type="match status" value="1"/>
</dbReference>
<dbReference type="PANTHER" id="PTHR43806:SF65">
    <property type="entry name" value="SERINE PROTEASE APRX"/>
    <property type="match status" value="1"/>
</dbReference>
<evidence type="ECO:0000256" key="7">
    <source>
        <dbReference type="SAM" id="MobiDB-lite"/>
    </source>
</evidence>
<dbReference type="EMBL" id="FMCR01000002">
    <property type="protein sequence ID" value="SCE95077.1"/>
    <property type="molecule type" value="Genomic_DNA"/>
</dbReference>
<feature type="region of interest" description="Disordered" evidence="7">
    <location>
        <begin position="23"/>
        <end position="44"/>
    </location>
</feature>
<feature type="signal peptide" evidence="8">
    <location>
        <begin position="1"/>
        <end position="28"/>
    </location>
</feature>
<dbReference type="RefSeq" id="WP_091399493.1">
    <property type="nucleotide sequence ID" value="NZ_FMCR01000002.1"/>
</dbReference>
<evidence type="ECO:0000256" key="1">
    <source>
        <dbReference type="ARBA" id="ARBA00011073"/>
    </source>
</evidence>
<proteinExistence type="inferred from homology"/>
<dbReference type="GO" id="GO:0004252">
    <property type="term" value="F:serine-type endopeptidase activity"/>
    <property type="evidence" value="ECO:0007669"/>
    <property type="project" value="UniProtKB-UniRule"/>
</dbReference>
<gene>
    <name evidence="10" type="ORF">GA0070561_2673</name>
</gene>
<dbReference type="InterPro" id="IPR022398">
    <property type="entry name" value="Peptidase_S8_His-AS"/>
</dbReference>
<sequence>MLRKTRWLLAVAVTATTLTALPGGTATAGPSDIGQTGAPAATADGKTHTVTLLTGDVVTVRDSGSGCPQATIRPADENAVIHQSCGPDGHLHVVPARVASQLGSVLDPDLFDVTTLIADGYDDDNSAELPLIVQPATASARVAALGDVLPLPSIGAVAGRVPKKSPATAKLATNSLLAGAKKVWLDRKVRATALTGGGRPAGLDRNLGQIAAPDAWKAGYTGKGVRVAVLDTGADFTHPDLVGRVADRADFTVEGGDAVDHNGHGTHVASTIAGTGAAAQGQRRGVAPDAKLVIGKVLDDHGYGDDSGIIAAMEWAATRADVINMSLGGSDPDDGSDPLSLAVDALSRSTGALFVIAAGNSGGAISSPGSAASALTVGAVDRNDKLADFSSRGPLVTSNVAKPELVAPGVDIVAARAAGTNLQDPIDRYYEAISGTSMASPHVAGAAALLAQRHPDWSGERLKAALVGAADPLSGIDPYAVGAGRLNAARALGGPTSNQPVVNLGTFAYPQSGTSETKLSWTGESTAVLDLDVSIVNHDGQPVPRGSASLSTSRLTLKHGTTASATVRVNRAALAARPGFYLATVTARSGRKLVATTPVSFHVEQPSYDLTIQTKPLPGLKDGAESWINLLVTNLTDPVVYYDGAGGTPGDTFTLRVPAGRYAILGSSVAYYVDSDVLETTLAAEVDLDVRGARSVTLDPARARPVTATVDGVPTTPTRTDLTNVQTAPNGLSWWHQISGYGAKTTVRTTALPQPTVGSRRTWAAVNLDSPAGTAKPYRYNLVHEYAGGAPADPAFRVNKAEQAKLARIEERFHQVDSEGMVTQLIRSGFTPDGVPVTQTHEGNLPPYRTDYLSAGYRWADEGVYGGLSAQEAPRTYQPGSRQTKVWARQPLHSGWYDDPAGVDHSCATAPSRTRGNLHIDLVSLTDQHQRADCLQGSSIGVNRKLSLYRNGKLVEERDRPLADFTVPQQAADYRLTLDVDTSLILPISTTVNTSWTFRSAGPDGTGSVPLPLLAVDYALPMDTNNHATGGTAELAVRQMRGIKAQKVTSFQVWTSTDDGATWTSARVTGSGDSYRVALPTAAAGQSVSLRVKAAANGGSGIDQTIIRAYHAG</sequence>
<feature type="active site" description="Charge relay system" evidence="5 6">
    <location>
        <position position="437"/>
    </location>
</feature>
<dbReference type="InterPro" id="IPR023828">
    <property type="entry name" value="Peptidase_S8_Ser-AS"/>
</dbReference>
<dbReference type="GO" id="GO:0006508">
    <property type="term" value="P:proteolysis"/>
    <property type="evidence" value="ECO:0007669"/>
    <property type="project" value="UniProtKB-KW"/>
</dbReference>
<keyword evidence="8" id="KW-0732">Signal</keyword>
<organism evidence="10 11">
    <name type="scientific">Micromonospora saelicesensis</name>
    <dbReference type="NCBI Taxonomy" id="285676"/>
    <lineage>
        <taxon>Bacteria</taxon>
        <taxon>Bacillati</taxon>
        <taxon>Actinomycetota</taxon>
        <taxon>Actinomycetes</taxon>
        <taxon>Micromonosporales</taxon>
        <taxon>Micromonosporaceae</taxon>
        <taxon>Micromonospora</taxon>
    </lineage>
</organism>